<reference evidence="3 4" key="1">
    <citation type="submission" date="2024-02" db="EMBL/GenBank/DDBJ databases">
        <title>De novo assembly and annotation of 12 fungi associated with fruit tree decline syndrome in Ontario, Canada.</title>
        <authorList>
            <person name="Sulman M."/>
            <person name="Ellouze W."/>
            <person name="Ilyukhin E."/>
        </authorList>
    </citation>
    <scope>NUCLEOTIDE SEQUENCE [LARGE SCALE GENOMIC DNA]</scope>
    <source>
        <strain evidence="3 4">M169</strain>
    </source>
</reference>
<protein>
    <recommendedName>
        <fullName evidence="5">Oxidoreductase family protein</fullName>
    </recommendedName>
</protein>
<dbReference type="Pfam" id="PF01408">
    <property type="entry name" value="GFO_IDH_MocA"/>
    <property type="match status" value="1"/>
</dbReference>
<accession>A0ABR1PF66</accession>
<evidence type="ECO:0000313" key="3">
    <source>
        <dbReference type="EMBL" id="KAK7735105.1"/>
    </source>
</evidence>
<evidence type="ECO:0008006" key="5">
    <source>
        <dbReference type="Google" id="ProtNLM"/>
    </source>
</evidence>
<dbReference type="Pfam" id="PF22685">
    <property type="entry name" value="Gal80p_C-like"/>
    <property type="match status" value="1"/>
</dbReference>
<gene>
    <name evidence="3" type="ORF">SLS63_004091</name>
</gene>
<dbReference type="PANTHER" id="PTHR43708">
    <property type="entry name" value="CONSERVED EXPRESSED OXIDOREDUCTASE (EUROFUNG)"/>
    <property type="match status" value="1"/>
</dbReference>
<sequence>MASIRLAIIGLSSSAVTSWASSAHLPYLLSARGRAKYNIVALCNSSVESAKKAISTYGLDVEKTRAYGDPAALAADPDVDLVLCCTRVDTHYDLIKPSVEAGKAAFVEWPLTHDVARSQELADLAAKKGIRTMVGLQGRLAPVVLELKELLHGGSLGKILSSEVRAHGGTVDREMIAEGLGYFAERKIGGNIFMIGFAHMFDYVQSIIGQAVDTHSQLQLQRPNMKLRDPATNNVVKTVTSDVPDLITVTGSLRGSEVAQEEASLLVRFRRGQQFKGEPALTWHINCEKGEVRLTAPSGTSLHANSYSDPVTIEVHDFQTDEVRNVPWEWPKWEEELNLPIVGRSVAKLYEAFHAETVEGGPRTYPNFSDAIDRHEQLAKLLASWSTA</sequence>
<dbReference type="InterPro" id="IPR000683">
    <property type="entry name" value="Gfo/Idh/MocA-like_OxRdtase_N"/>
</dbReference>
<dbReference type="SUPFAM" id="SSF51735">
    <property type="entry name" value="NAD(P)-binding Rossmann-fold domains"/>
    <property type="match status" value="1"/>
</dbReference>
<comment type="caution">
    <text evidence="3">The sequence shown here is derived from an EMBL/GenBank/DDBJ whole genome shotgun (WGS) entry which is preliminary data.</text>
</comment>
<dbReference type="Proteomes" id="UP001430848">
    <property type="component" value="Unassembled WGS sequence"/>
</dbReference>
<dbReference type="EMBL" id="JAKNSF020000014">
    <property type="protein sequence ID" value="KAK7735105.1"/>
    <property type="molecule type" value="Genomic_DNA"/>
</dbReference>
<organism evidence="3 4">
    <name type="scientific">Diaporthe eres</name>
    <name type="common">Phomopsis oblonga</name>
    <dbReference type="NCBI Taxonomy" id="83184"/>
    <lineage>
        <taxon>Eukaryota</taxon>
        <taxon>Fungi</taxon>
        <taxon>Dikarya</taxon>
        <taxon>Ascomycota</taxon>
        <taxon>Pezizomycotina</taxon>
        <taxon>Sordariomycetes</taxon>
        <taxon>Sordariomycetidae</taxon>
        <taxon>Diaporthales</taxon>
        <taxon>Diaporthaceae</taxon>
        <taxon>Diaporthe</taxon>
        <taxon>Diaporthe eres species complex</taxon>
    </lineage>
</organism>
<feature type="domain" description="Gal80p-like C-terminal" evidence="2">
    <location>
        <begin position="142"/>
        <end position="295"/>
    </location>
</feature>
<name>A0ABR1PF66_DIAER</name>
<dbReference type="PANTHER" id="PTHR43708:SF1">
    <property type="entry name" value="GALACTOSE_LACTOSE METABOLISM REGULATORY PROTEIN GAL80"/>
    <property type="match status" value="1"/>
</dbReference>
<proteinExistence type="predicted"/>
<dbReference type="InterPro" id="IPR036291">
    <property type="entry name" value="NAD(P)-bd_dom_sf"/>
</dbReference>
<evidence type="ECO:0000259" key="1">
    <source>
        <dbReference type="Pfam" id="PF01408"/>
    </source>
</evidence>
<dbReference type="InterPro" id="IPR051317">
    <property type="entry name" value="Gfo/Idh/MocA_oxidoreduct"/>
</dbReference>
<dbReference type="InterPro" id="IPR055080">
    <property type="entry name" value="Gal80p-like_C"/>
</dbReference>
<evidence type="ECO:0000259" key="2">
    <source>
        <dbReference type="Pfam" id="PF22685"/>
    </source>
</evidence>
<feature type="domain" description="Gfo/Idh/MocA-like oxidoreductase N-terminal" evidence="1">
    <location>
        <begin position="5"/>
        <end position="135"/>
    </location>
</feature>
<evidence type="ECO:0000313" key="4">
    <source>
        <dbReference type="Proteomes" id="UP001430848"/>
    </source>
</evidence>
<keyword evidence="4" id="KW-1185">Reference proteome</keyword>
<dbReference type="Gene3D" id="3.30.360.10">
    <property type="entry name" value="Dihydrodipicolinate Reductase, domain 2"/>
    <property type="match status" value="1"/>
</dbReference>
<dbReference type="Gene3D" id="3.40.50.720">
    <property type="entry name" value="NAD(P)-binding Rossmann-like Domain"/>
    <property type="match status" value="1"/>
</dbReference>
<dbReference type="SUPFAM" id="SSF55347">
    <property type="entry name" value="Glyceraldehyde-3-phosphate dehydrogenase-like, C-terminal domain"/>
    <property type="match status" value="1"/>
</dbReference>